<sequence length="492" mass="54667">MTSSNNTDRKEIDSDDFHLWQEAGKLVHISLPSVITQFNLYFIFSQSASTVGRMLGTAELAAFSLGSLVGNLTCLSVLVGALSALDTLLPRAYGQQHYRELGRLSLRAIVACCVLLAPALIALSQTDFMEFLFVQIGKQDATVATLAAQTWIPIFLWGVPANLLFRVGQRFLVAQHQPWPPTYASLVPTLLLHPFFLKGLIPLYGLSGSAYAIVLTQWSTLLLLILFMTLNPTHQPEPLPALFSLAYWQESLALEPLGQFLHLSVGGVVSLSEWWFWEIMCFTAGSFGVVALCAHTIAYNLIPLSFMIVLGTQIGLSVRMGTLLATQQIDHAKKLATWTMGVIACTGVVAGWVLHSLRRNIVLVFSKDPEVMEVTLAIWPKVCYYIFVLFIFGINSAILRTLGMQWQMAVVVFTSLWCFALPLVLYFAVYRGGGLDEQWAILPIVYTLMQVWLVFTYGTKDWKQQSAQIQRVRTEGESVTNEQSKLLAGIDC</sequence>
<dbReference type="InterPro" id="IPR002528">
    <property type="entry name" value="MATE_fam"/>
</dbReference>
<organism evidence="3 4">
    <name type="scientific">Fistulifera solaris</name>
    <name type="common">Oleaginous diatom</name>
    <dbReference type="NCBI Taxonomy" id="1519565"/>
    <lineage>
        <taxon>Eukaryota</taxon>
        <taxon>Sar</taxon>
        <taxon>Stramenopiles</taxon>
        <taxon>Ochrophyta</taxon>
        <taxon>Bacillariophyta</taxon>
        <taxon>Bacillariophyceae</taxon>
        <taxon>Bacillariophycidae</taxon>
        <taxon>Naviculales</taxon>
        <taxon>Naviculaceae</taxon>
        <taxon>Fistulifera</taxon>
    </lineage>
</organism>
<evidence type="ECO:0000256" key="2">
    <source>
        <dbReference type="SAM" id="Phobius"/>
    </source>
</evidence>
<keyword evidence="4" id="KW-1185">Reference proteome</keyword>
<feature type="transmembrane region" description="Helical" evidence="2">
    <location>
        <begin position="335"/>
        <end position="354"/>
    </location>
</feature>
<dbReference type="PANTHER" id="PTHR11206">
    <property type="entry name" value="MULTIDRUG RESISTANCE PROTEIN"/>
    <property type="match status" value="1"/>
</dbReference>
<reference evidence="3 4" key="1">
    <citation type="journal article" date="2015" name="Plant Cell">
        <title>Oil accumulation by the oleaginous diatom Fistulifera solaris as revealed by the genome and transcriptome.</title>
        <authorList>
            <person name="Tanaka T."/>
            <person name="Maeda Y."/>
            <person name="Veluchamy A."/>
            <person name="Tanaka M."/>
            <person name="Abida H."/>
            <person name="Marechal E."/>
            <person name="Bowler C."/>
            <person name="Muto M."/>
            <person name="Sunaga Y."/>
            <person name="Tanaka M."/>
            <person name="Yoshino T."/>
            <person name="Taniguchi T."/>
            <person name="Fukuda Y."/>
            <person name="Nemoto M."/>
            <person name="Matsumoto M."/>
            <person name="Wong P.S."/>
            <person name="Aburatani S."/>
            <person name="Fujibuchi W."/>
        </authorList>
    </citation>
    <scope>NUCLEOTIDE SEQUENCE [LARGE SCALE GENOMIC DNA]</scope>
    <source>
        <strain evidence="3 4">JPCC DA0580</strain>
    </source>
</reference>
<dbReference type="EMBL" id="BDSP01000239">
    <property type="protein sequence ID" value="GAX26139.1"/>
    <property type="molecule type" value="Genomic_DNA"/>
</dbReference>
<dbReference type="Pfam" id="PF01554">
    <property type="entry name" value="MatE"/>
    <property type="match status" value="2"/>
</dbReference>
<name>A0A1Z5KIP7_FISSO</name>
<proteinExistence type="inferred from homology"/>
<feature type="transmembrane region" description="Helical" evidence="2">
    <location>
        <begin position="374"/>
        <end position="394"/>
    </location>
</feature>
<dbReference type="OrthoDB" id="2126698at2759"/>
<evidence type="ECO:0000313" key="3">
    <source>
        <dbReference type="EMBL" id="GAX26139.1"/>
    </source>
</evidence>
<feature type="transmembrane region" description="Helical" evidence="2">
    <location>
        <begin position="406"/>
        <end position="428"/>
    </location>
</feature>
<evidence type="ECO:0000256" key="1">
    <source>
        <dbReference type="ARBA" id="ARBA00010199"/>
    </source>
</evidence>
<comment type="caution">
    <text evidence="3">The sequence shown here is derived from an EMBL/GenBank/DDBJ whole genome shotgun (WGS) entry which is preliminary data.</text>
</comment>
<keyword evidence="2" id="KW-1133">Transmembrane helix</keyword>
<feature type="transmembrane region" description="Helical" evidence="2">
    <location>
        <begin position="143"/>
        <end position="165"/>
    </location>
</feature>
<feature type="transmembrane region" description="Helical" evidence="2">
    <location>
        <begin position="210"/>
        <end position="230"/>
    </location>
</feature>
<feature type="transmembrane region" description="Helical" evidence="2">
    <location>
        <begin position="304"/>
        <end position="323"/>
    </location>
</feature>
<gene>
    <name evidence="3" type="ORF">FisN_18Hh255</name>
</gene>
<dbReference type="AlphaFoldDB" id="A0A1Z5KIP7"/>
<accession>A0A1Z5KIP7</accession>
<feature type="transmembrane region" description="Helical" evidence="2">
    <location>
        <begin position="440"/>
        <end position="458"/>
    </location>
</feature>
<comment type="similarity">
    <text evidence="1">Belongs to the multi antimicrobial extrusion (MATE) (TC 2.A.66.1) family.</text>
</comment>
<dbReference type="GO" id="GO:0042910">
    <property type="term" value="F:xenobiotic transmembrane transporter activity"/>
    <property type="evidence" value="ECO:0007669"/>
    <property type="project" value="InterPro"/>
</dbReference>
<evidence type="ECO:0000313" key="4">
    <source>
        <dbReference type="Proteomes" id="UP000198406"/>
    </source>
</evidence>
<keyword evidence="2" id="KW-0472">Membrane</keyword>
<dbReference type="Proteomes" id="UP000198406">
    <property type="component" value="Unassembled WGS sequence"/>
</dbReference>
<feature type="transmembrane region" description="Helical" evidence="2">
    <location>
        <begin position="274"/>
        <end position="298"/>
    </location>
</feature>
<keyword evidence="2" id="KW-0812">Transmembrane</keyword>
<dbReference type="InParanoid" id="A0A1Z5KIP7"/>
<dbReference type="GO" id="GO:0016020">
    <property type="term" value="C:membrane"/>
    <property type="evidence" value="ECO:0007669"/>
    <property type="project" value="InterPro"/>
</dbReference>
<protein>
    <submittedName>
        <fullName evidence="3">Multidrug resistance protein, MATE family</fullName>
    </submittedName>
</protein>
<feature type="transmembrane region" description="Helical" evidence="2">
    <location>
        <begin position="60"/>
        <end position="83"/>
    </location>
</feature>
<feature type="transmembrane region" description="Helical" evidence="2">
    <location>
        <begin position="104"/>
        <end position="123"/>
    </location>
</feature>
<dbReference type="GO" id="GO:0015297">
    <property type="term" value="F:antiporter activity"/>
    <property type="evidence" value="ECO:0007669"/>
    <property type="project" value="InterPro"/>
</dbReference>